<evidence type="ECO:0008006" key="3">
    <source>
        <dbReference type="Google" id="ProtNLM"/>
    </source>
</evidence>
<evidence type="ECO:0000313" key="1">
    <source>
        <dbReference type="EMBL" id="TQV83644.1"/>
    </source>
</evidence>
<accession>A0A545U2I2</accession>
<dbReference type="InterPro" id="IPR029063">
    <property type="entry name" value="SAM-dependent_MTases_sf"/>
</dbReference>
<dbReference type="SUPFAM" id="SSF53335">
    <property type="entry name" value="S-adenosyl-L-methionine-dependent methyltransferases"/>
    <property type="match status" value="1"/>
</dbReference>
<keyword evidence="2" id="KW-1185">Reference proteome</keyword>
<name>A0A545U2I2_9PROT</name>
<dbReference type="Proteomes" id="UP000315252">
    <property type="component" value="Unassembled WGS sequence"/>
</dbReference>
<reference evidence="1 2" key="1">
    <citation type="submission" date="2019-06" db="EMBL/GenBank/DDBJ databases">
        <title>Whole genome sequence for Rhodospirillaceae sp. R148.</title>
        <authorList>
            <person name="Wang G."/>
        </authorList>
    </citation>
    <scope>NUCLEOTIDE SEQUENCE [LARGE SCALE GENOMIC DNA]</scope>
    <source>
        <strain evidence="1 2">R148</strain>
    </source>
</reference>
<evidence type="ECO:0000313" key="2">
    <source>
        <dbReference type="Proteomes" id="UP000315252"/>
    </source>
</evidence>
<protein>
    <recommendedName>
        <fullName evidence="3">FkbM family methyltransferase</fullName>
    </recommendedName>
</protein>
<proteinExistence type="predicted"/>
<dbReference type="OrthoDB" id="7171187at2"/>
<comment type="caution">
    <text evidence="1">The sequence shown here is derived from an EMBL/GenBank/DDBJ whole genome shotgun (WGS) entry which is preliminary data.</text>
</comment>
<dbReference type="RefSeq" id="WP_142894881.1">
    <property type="nucleotide sequence ID" value="NZ_ML660052.1"/>
</dbReference>
<sequence length="109" mass="11754">MKTLDSIRKGYGDLESILEVGANVGINLRALSNLCNAELTAVEPNDQVREKLVRAGVVSAERAVAATGESLPAASETWPGSAWKTLPRLERGGRFQSVTKLSRLVMTRC</sequence>
<organism evidence="1 2">
    <name type="scientific">Denitrobaculum tricleocarpae</name>
    <dbReference type="NCBI Taxonomy" id="2591009"/>
    <lineage>
        <taxon>Bacteria</taxon>
        <taxon>Pseudomonadati</taxon>
        <taxon>Pseudomonadota</taxon>
        <taxon>Alphaproteobacteria</taxon>
        <taxon>Rhodospirillales</taxon>
        <taxon>Rhodospirillaceae</taxon>
        <taxon>Denitrobaculum</taxon>
    </lineage>
</organism>
<dbReference type="AlphaFoldDB" id="A0A545U2I2"/>
<dbReference type="EMBL" id="VHSH01000001">
    <property type="protein sequence ID" value="TQV83644.1"/>
    <property type="molecule type" value="Genomic_DNA"/>
</dbReference>
<gene>
    <name evidence="1" type="ORF">FKG95_03380</name>
</gene>